<feature type="signal peptide" evidence="2">
    <location>
        <begin position="1"/>
        <end position="27"/>
    </location>
</feature>
<evidence type="ECO:0000313" key="4">
    <source>
        <dbReference type="Proteomes" id="UP000192660"/>
    </source>
</evidence>
<sequence length="211" mass="21150">MTAKTKLIGAGAAIAAMLAAMGASSFAQFTSTSTSTSQSFTAGTVKITVSQGALKYMESEHAMGPNSINMNIDSPANMAPGDTWSAPLTVTNNGSLTELFTISSSGMSGALFSGSTPADVTYNLAGPGPETPLTSSDYVVLAPGKSITVMVNVHLPYGVGNGYQGAQGAFTITASAEQADNTSLAPGDQLINPGSSQPNPPAGTNNPPPQA</sequence>
<dbReference type="STRING" id="28034.BFX07_09950"/>
<evidence type="ECO:0000256" key="2">
    <source>
        <dbReference type="SAM" id="SignalP"/>
    </source>
</evidence>
<name>A0A1W1WBX6_SULTA</name>
<dbReference type="EMBL" id="FWWY01000001">
    <property type="protein sequence ID" value="SMC03725.1"/>
    <property type="molecule type" value="Genomic_DNA"/>
</dbReference>
<dbReference type="OrthoDB" id="2381098at2"/>
<keyword evidence="2" id="KW-0732">Signal</keyword>
<evidence type="ECO:0000256" key="1">
    <source>
        <dbReference type="SAM" id="MobiDB-lite"/>
    </source>
</evidence>
<gene>
    <name evidence="3" type="ORF">SAMN00768000_1240</name>
</gene>
<keyword evidence="3" id="KW-0167">Capsid protein</keyword>
<proteinExistence type="predicted"/>
<reference evidence="4" key="1">
    <citation type="submission" date="2017-04" db="EMBL/GenBank/DDBJ databases">
        <authorList>
            <person name="Varghese N."/>
            <person name="Submissions S."/>
        </authorList>
    </citation>
    <scope>NUCLEOTIDE SEQUENCE [LARGE SCALE GENOMIC DNA]</scope>
    <source>
        <strain evidence="4">DSM 9293</strain>
    </source>
</reference>
<keyword evidence="4" id="KW-1185">Reference proteome</keyword>
<dbReference type="AlphaFoldDB" id="A0A1W1WBX6"/>
<feature type="chain" id="PRO_5010731717" evidence="2">
    <location>
        <begin position="28"/>
        <end position="211"/>
    </location>
</feature>
<dbReference type="RefSeq" id="WP_028962623.1">
    <property type="nucleotide sequence ID" value="NZ_FWWY01000001.1"/>
</dbReference>
<organism evidence="3 4">
    <name type="scientific">Sulfobacillus thermosulfidooxidans (strain DSM 9293 / VKM B-1269 / AT-1)</name>
    <dbReference type="NCBI Taxonomy" id="929705"/>
    <lineage>
        <taxon>Bacteria</taxon>
        <taxon>Bacillati</taxon>
        <taxon>Bacillota</taxon>
        <taxon>Clostridia</taxon>
        <taxon>Eubacteriales</taxon>
        <taxon>Clostridiales Family XVII. Incertae Sedis</taxon>
        <taxon>Sulfobacillus</taxon>
    </lineage>
</organism>
<protein>
    <submittedName>
        <fullName evidence="3">Spore coat protein</fullName>
    </submittedName>
</protein>
<accession>A0A1W1WBX6</accession>
<feature type="region of interest" description="Disordered" evidence="1">
    <location>
        <begin position="179"/>
        <end position="211"/>
    </location>
</feature>
<evidence type="ECO:0000313" key="3">
    <source>
        <dbReference type="EMBL" id="SMC03725.1"/>
    </source>
</evidence>
<keyword evidence="3" id="KW-0946">Virion</keyword>
<feature type="compositionally biased region" description="Pro residues" evidence="1">
    <location>
        <begin position="198"/>
        <end position="211"/>
    </location>
</feature>
<dbReference type="Proteomes" id="UP000192660">
    <property type="component" value="Unassembled WGS sequence"/>
</dbReference>